<dbReference type="InterPro" id="IPR016024">
    <property type="entry name" value="ARM-type_fold"/>
</dbReference>
<feature type="coiled-coil region" evidence="20">
    <location>
        <begin position="690"/>
        <end position="789"/>
    </location>
</feature>
<comment type="similarity">
    <text evidence="3">Belongs to the VDP/USO1/EDE1 family.</text>
</comment>
<dbReference type="InterPro" id="IPR006955">
    <property type="entry name" value="Uso1_p115_C"/>
</dbReference>
<dbReference type="STRING" id="48699.ENSPLAP00000017328"/>
<name>A0A3B3UWV7_9TELE</name>
<accession>A0A3B3UWV7</accession>
<evidence type="ECO:0000256" key="9">
    <source>
        <dbReference type="ARBA" id="ARBA00022892"/>
    </source>
</evidence>
<dbReference type="GeneTree" id="ENSGT00390000017018"/>
<feature type="domain" description="Uso1/p115-like vesicle tethering protein C-terminal" evidence="23">
    <location>
        <begin position="867"/>
        <end position="969"/>
    </location>
</feature>
<evidence type="ECO:0000256" key="6">
    <source>
        <dbReference type="ARBA" id="ARBA00022490"/>
    </source>
</evidence>
<dbReference type="AlphaFoldDB" id="A0A3B3UWV7"/>
<dbReference type="GO" id="GO:0006886">
    <property type="term" value="P:intracellular protein transport"/>
    <property type="evidence" value="ECO:0007669"/>
    <property type="project" value="InterPro"/>
</dbReference>
<evidence type="ECO:0000256" key="8">
    <source>
        <dbReference type="ARBA" id="ARBA00022737"/>
    </source>
</evidence>
<keyword evidence="5" id="KW-0813">Transport</keyword>
<dbReference type="PANTHER" id="PTHR10013:SF0">
    <property type="entry name" value="GENERAL VESICULAR TRANSPORT FACTOR P115"/>
    <property type="match status" value="1"/>
</dbReference>
<evidence type="ECO:0000256" key="15">
    <source>
        <dbReference type="ARBA" id="ARBA00058762"/>
    </source>
</evidence>
<dbReference type="InterPro" id="IPR000225">
    <property type="entry name" value="Armadillo"/>
</dbReference>
<keyword evidence="7" id="KW-0597">Phosphoprotein</keyword>
<sequence>MNFFRGVMGGQTAGPQPSGAETIQKLCDRVASSTLLEDRRDAVRALKSLSKVKIKKRSGYLSERYGGVLFPETEMLTFLQKYRMEVGTQAMDHLINILQTDRSDSEILGYALDTLYNVISNDEEEEQDESEDENAQKQADDLGTQFTETFIQDPEHITLLLTMLEEFDFHVRWPGVKLLTALLKNQGVQVQGIILVSPMGVSRLMDLLADSREVIRNDGLLLLQQLTKGNAAIQKIVAFENAFERLLDIITEEGSSDGGIVVEDCLLLLLNLLKNNSSNQNFFKEGSYIQRMKPWFEVGDDNSGWSAQKVTNLHLMLQLVRVMVSPVNSPGATASCQKCMYQCGLLQQLCTILMATGVPADILTETINTVSEVIRGSQVNQDYFASVNAPSNPPRPAIVVLLMSMVNERQPFVLRCAVLYCFQCFLFKNQKGQGEIVATLLPSTIDANSISAGQLLCGGLFSADSMSNWCAAVALAHTLQDNLTQKEQLLRVQLATSLGKPPVSLLQQCTNILSQGDKIVRRGSKVQTRVGLLMLLCTWISNCPIAVTHFLHNQENVPFLTAQISENLGEDERLVQGLCALLLGICIYYNDNSLENYTKEKLKQLIEKRIGKENFVEKLGFITKHELYSRAALKPQPIFPSPEQMLFDHEFTRLLKELEGLITKAVHKSSEEEKKEEEVKKTLEQHDNIVTQYKELIREQDAQIQELKEKVSSMTTQTEQLQATVSQQQSQIQQHKDQYNILKLKLGKENQSQSSQGDTQLNGLQTEELSQLREELEELRRQQTLLQTQLSEKDALIDSLKSAAKAAECPAGSDNTELLQELEALKNQVQTHLAEISHLKAERQELLRRAEAGPSDTAPPSDGSSDAAKAELENRLAAQTAEMEQLKENRSGLEQQLAAATSTAAILQTEKAKLQTEVQESKKEQDDLLMLLADQDQKIHSLKQRLKDLGETVEDEDDLRDQTSDEDDEDED</sequence>
<evidence type="ECO:0000256" key="3">
    <source>
        <dbReference type="ARBA" id="ARBA00006960"/>
    </source>
</evidence>
<keyword evidence="13 20" id="KW-0175">Coiled coil</keyword>
<protein>
    <recommendedName>
        <fullName evidence="4">General vesicular transport factor p115</fullName>
    </recommendedName>
    <alternativeName>
        <fullName evidence="16">Protein USO1 homolog</fullName>
    </alternativeName>
    <alternativeName>
        <fullName evidence="17">Transcytosis-associated protein</fullName>
    </alternativeName>
    <alternativeName>
        <fullName evidence="18">Vesicle-docking protein</fullName>
    </alternativeName>
</protein>
<evidence type="ECO:0000256" key="19">
    <source>
        <dbReference type="PROSITE-ProRule" id="PRU00259"/>
    </source>
</evidence>
<evidence type="ECO:0000256" key="1">
    <source>
        <dbReference type="ARBA" id="ARBA00004395"/>
    </source>
</evidence>
<keyword evidence="12" id="KW-0333">Golgi apparatus</keyword>
<evidence type="ECO:0000256" key="4">
    <source>
        <dbReference type="ARBA" id="ARBA00018243"/>
    </source>
</evidence>
<evidence type="ECO:0000256" key="17">
    <source>
        <dbReference type="ARBA" id="ARBA00080851"/>
    </source>
</evidence>
<dbReference type="PANTHER" id="PTHR10013">
    <property type="entry name" value="GENERAL VESICULAR TRANSPORT FACTOR P115"/>
    <property type="match status" value="1"/>
</dbReference>
<dbReference type="InterPro" id="IPR006953">
    <property type="entry name" value="Vesicle_Uso1_P115_head"/>
</dbReference>
<feature type="region of interest" description="Disordered" evidence="21">
    <location>
        <begin position="850"/>
        <end position="869"/>
    </location>
</feature>
<dbReference type="PROSITE" id="PS50176">
    <property type="entry name" value="ARM_REPEAT"/>
    <property type="match status" value="1"/>
</dbReference>
<evidence type="ECO:0000256" key="5">
    <source>
        <dbReference type="ARBA" id="ARBA00022448"/>
    </source>
</evidence>
<dbReference type="GO" id="GO:0005829">
    <property type="term" value="C:cytosol"/>
    <property type="evidence" value="ECO:0007669"/>
    <property type="project" value="UniProtKB-SubCell"/>
</dbReference>
<keyword evidence="6" id="KW-0963">Cytoplasm</keyword>
<evidence type="ECO:0000256" key="21">
    <source>
        <dbReference type="SAM" id="MobiDB-lite"/>
    </source>
</evidence>
<dbReference type="Ensembl" id="ENSPLAT00000031408.1">
    <property type="protein sequence ID" value="ENSPLAP00000017328.1"/>
    <property type="gene ID" value="ENSPLAG00000021689.1"/>
</dbReference>
<evidence type="ECO:0000256" key="14">
    <source>
        <dbReference type="ARBA" id="ARBA00023136"/>
    </source>
</evidence>
<keyword evidence="8" id="KW-0677">Repeat</keyword>
<evidence type="ECO:0000256" key="7">
    <source>
        <dbReference type="ARBA" id="ARBA00022553"/>
    </source>
</evidence>
<proteinExistence type="inferred from homology"/>
<feature type="repeat" description="ARM" evidence="19">
    <location>
        <begin position="89"/>
        <end position="126"/>
    </location>
</feature>
<evidence type="ECO:0000256" key="20">
    <source>
        <dbReference type="SAM" id="Coils"/>
    </source>
</evidence>
<dbReference type="InterPro" id="IPR024095">
    <property type="entry name" value="Vesicle_P115"/>
</dbReference>
<dbReference type="GO" id="GO:0048211">
    <property type="term" value="P:Golgi vesicle docking"/>
    <property type="evidence" value="ECO:0007669"/>
    <property type="project" value="TreeGrafter"/>
</dbReference>
<keyword evidence="25" id="KW-1185">Reference proteome</keyword>
<dbReference type="GO" id="GO:0000139">
    <property type="term" value="C:Golgi membrane"/>
    <property type="evidence" value="ECO:0007669"/>
    <property type="project" value="UniProtKB-SubCell"/>
</dbReference>
<dbReference type="Gene3D" id="1.25.10.10">
    <property type="entry name" value="Leucine-rich Repeat Variant"/>
    <property type="match status" value="1"/>
</dbReference>
<evidence type="ECO:0000259" key="23">
    <source>
        <dbReference type="Pfam" id="PF04871"/>
    </source>
</evidence>
<dbReference type="GO" id="GO:0005795">
    <property type="term" value="C:Golgi stack"/>
    <property type="evidence" value="ECO:0007669"/>
    <property type="project" value="TreeGrafter"/>
</dbReference>
<evidence type="ECO:0000256" key="2">
    <source>
        <dbReference type="ARBA" id="ARBA00004514"/>
    </source>
</evidence>
<evidence type="ECO:0000256" key="18">
    <source>
        <dbReference type="ARBA" id="ARBA00083407"/>
    </source>
</evidence>
<dbReference type="FunFam" id="1.25.10.10:FF:000054">
    <property type="entry name" value="General vesicular transport factor p115"/>
    <property type="match status" value="1"/>
</dbReference>
<evidence type="ECO:0000259" key="22">
    <source>
        <dbReference type="Pfam" id="PF04869"/>
    </source>
</evidence>
<keyword evidence="11" id="KW-0007">Acetylation</keyword>
<dbReference type="GO" id="GO:0006888">
    <property type="term" value="P:endoplasmic reticulum to Golgi vesicle-mediated transport"/>
    <property type="evidence" value="ECO:0007669"/>
    <property type="project" value="TreeGrafter"/>
</dbReference>
<dbReference type="GO" id="GO:0048280">
    <property type="term" value="P:vesicle fusion with Golgi apparatus"/>
    <property type="evidence" value="ECO:0007669"/>
    <property type="project" value="InterPro"/>
</dbReference>
<evidence type="ECO:0000256" key="11">
    <source>
        <dbReference type="ARBA" id="ARBA00022990"/>
    </source>
</evidence>
<dbReference type="Pfam" id="PF04871">
    <property type="entry name" value="Uso1_p115_C"/>
    <property type="match status" value="1"/>
</dbReference>
<evidence type="ECO:0000256" key="16">
    <source>
        <dbReference type="ARBA" id="ARBA00075954"/>
    </source>
</evidence>
<evidence type="ECO:0000256" key="13">
    <source>
        <dbReference type="ARBA" id="ARBA00023054"/>
    </source>
</evidence>
<dbReference type="GO" id="GO:0045056">
    <property type="term" value="P:transcytosis"/>
    <property type="evidence" value="ECO:0007669"/>
    <property type="project" value="TreeGrafter"/>
</dbReference>
<keyword evidence="14" id="KW-0472">Membrane</keyword>
<dbReference type="GO" id="GO:0005783">
    <property type="term" value="C:endoplasmic reticulum"/>
    <property type="evidence" value="ECO:0007669"/>
    <property type="project" value="TreeGrafter"/>
</dbReference>
<dbReference type="GO" id="GO:0012507">
    <property type="term" value="C:ER to Golgi transport vesicle membrane"/>
    <property type="evidence" value="ECO:0007669"/>
    <property type="project" value="TreeGrafter"/>
</dbReference>
<evidence type="ECO:0000313" key="24">
    <source>
        <dbReference type="Ensembl" id="ENSPLAP00000017328.1"/>
    </source>
</evidence>
<feature type="compositionally biased region" description="Acidic residues" evidence="21">
    <location>
        <begin position="951"/>
        <end position="972"/>
    </location>
</feature>
<evidence type="ECO:0000256" key="12">
    <source>
        <dbReference type="ARBA" id="ARBA00023034"/>
    </source>
</evidence>
<dbReference type="Proteomes" id="UP000261500">
    <property type="component" value="Unplaced"/>
</dbReference>
<dbReference type="Pfam" id="PF04869">
    <property type="entry name" value="Uso1_p115_head"/>
    <property type="match status" value="1"/>
</dbReference>
<evidence type="ECO:0000256" key="10">
    <source>
        <dbReference type="ARBA" id="ARBA00022927"/>
    </source>
</evidence>
<comment type="subcellular location">
    <subcellularLocation>
        <location evidence="2">Cytoplasm</location>
        <location evidence="2">Cytosol</location>
    </subcellularLocation>
    <subcellularLocation>
        <location evidence="1">Golgi apparatus membrane</location>
        <topology evidence="1">Peripheral membrane protein</topology>
    </subcellularLocation>
</comment>
<organism evidence="24 25">
    <name type="scientific">Poecilia latipinna</name>
    <name type="common">sailfin molly</name>
    <dbReference type="NCBI Taxonomy" id="48699"/>
    <lineage>
        <taxon>Eukaryota</taxon>
        <taxon>Metazoa</taxon>
        <taxon>Chordata</taxon>
        <taxon>Craniata</taxon>
        <taxon>Vertebrata</taxon>
        <taxon>Euteleostomi</taxon>
        <taxon>Actinopterygii</taxon>
        <taxon>Neopterygii</taxon>
        <taxon>Teleostei</taxon>
        <taxon>Neoteleostei</taxon>
        <taxon>Acanthomorphata</taxon>
        <taxon>Ovalentaria</taxon>
        <taxon>Atherinomorphae</taxon>
        <taxon>Cyprinodontiformes</taxon>
        <taxon>Poeciliidae</taxon>
        <taxon>Poeciliinae</taxon>
        <taxon>Poecilia</taxon>
    </lineage>
</organism>
<dbReference type="InterPro" id="IPR011989">
    <property type="entry name" value="ARM-like"/>
</dbReference>
<reference evidence="24" key="1">
    <citation type="submission" date="2025-08" db="UniProtKB">
        <authorList>
            <consortium name="Ensembl"/>
        </authorList>
    </citation>
    <scope>IDENTIFICATION</scope>
</reference>
<evidence type="ECO:0000313" key="25">
    <source>
        <dbReference type="Proteomes" id="UP000261500"/>
    </source>
</evidence>
<keyword evidence="9" id="KW-0931">ER-Golgi transport</keyword>
<feature type="domain" description="Vesicle tethering protein Uso1/P115-like head" evidence="22">
    <location>
        <begin position="379"/>
        <end position="666"/>
    </location>
</feature>
<dbReference type="InterPro" id="IPR041209">
    <property type="entry name" value="P115_Arm_rpt"/>
</dbReference>
<dbReference type="Pfam" id="PF18770">
    <property type="entry name" value="Arm_vescicular"/>
    <property type="match status" value="1"/>
</dbReference>
<dbReference type="SUPFAM" id="SSF48371">
    <property type="entry name" value="ARM repeat"/>
    <property type="match status" value="2"/>
</dbReference>
<comment type="function">
    <text evidence="15">General vesicular transport factor required for intercisternal transport in the Golgi stack; it is required for transcytotic fusion and/or subsequent binding of the vesicles to the target membrane. May well act as a vesicular anchor by interacting with the target membrane and holding the vesicular and target membranes in proximity.</text>
</comment>
<keyword evidence="10" id="KW-0653">Protein transport</keyword>
<reference evidence="24" key="2">
    <citation type="submission" date="2025-09" db="UniProtKB">
        <authorList>
            <consortium name="Ensembl"/>
        </authorList>
    </citation>
    <scope>IDENTIFICATION</scope>
</reference>
<feature type="region of interest" description="Disordered" evidence="21">
    <location>
        <begin position="947"/>
        <end position="972"/>
    </location>
</feature>